<comment type="caution">
    <text evidence="2">The sequence shown here is derived from an EMBL/GenBank/DDBJ whole genome shotgun (WGS) entry which is preliminary data.</text>
</comment>
<proteinExistence type="predicted"/>
<dbReference type="Proteomes" id="UP000797356">
    <property type="component" value="Chromosome 8"/>
</dbReference>
<sequence length="124" mass="14054">MGQQGYTRLNRRWRRAKGFRLNCNRFAVFRPRLRLFSFFGLLDRCLRFLKEGFRGSDPRRCGGSSSARGLVSAEGKRGGQPEFKLRSCVRSNSFYAEAIADCLEFIKRSSVPVENNPVVAGAGR</sequence>
<dbReference type="OrthoDB" id="1716893at2759"/>
<feature type="region of interest" description="Disordered" evidence="1">
    <location>
        <begin position="57"/>
        <end position="80"/>
    </location>
</feature>
<evidence type="ECO:0000256" key="1">
    <source>
        <dbReference type="SAM" id="MobiDB-lite"/>
    </source>
</evidence>
<organism evidence="2 3">
    <name type="scientific">Cocos nucifera</name>
    <name type="common">Coconut palm</name>
    <dbReference type="NCBI Taxonomy" id="13894"/>
    <lineage>
        <taxon>Eukaryota</taxon>
        <taxon>Viridiplantae</taxon>
        <taxon>Streptophyta</taxon>
        <taxon>Embryophyta</taxon>
        <taxon>Tracheophyta</taxon>
        <taxon>Spermatophyta</taxon>
        <taxon>Magnoliopsida</taxon>
        <taxon>Liliopsida</taxon>
        <taxon>Arecaceae</taxon>
        <taxon>Arecoideae</taxon>
        <taxon>Cocoseae</taxon>
        <taxon>Attaleinae</taxon>
        <taxon>Cocos</taxon>
    </lineage>
</organism>
<dbReference type="AlphaFoldDB" id="A0A8K0II00"/>
<accession>A0A8K0II00</accession>
<dbReference type="PANTHER" id="PTHR34996:SF3">
    <property type="entry name" value="OS06G0327400 PROTEIN"/>
    <property type="match status" value="1"/>
</dbReference>
<dbReference type="EMBL" id="CM017879">
    <property type="protein sequence ID" value="KAG1358987.1"/>
    <property type="molecule type" value="Genomic_DNA"/>
</dbReference>
<dbReference type="PANTHER" id="PTHR34996">
    <property type="entry name" value="OS06G0327400 PROTEIN"/>
    <property type="match status" value="1"/>
</dbReference>
<reference evidence="2" key="2">
    <citation type="submission" date="2019-07" db="EMBL/GenBank/DDBJ databases">
        <authorList>
            <person name="Yang Y."/>
            <person name="Bocs S."/>
            <person name="Baudouin L."/>
        </authorList>
    </citation>
    <scope>NUCLEOTIDE SEQUENCE</scope>
    <source>
        <tissue evidence="2">Spear leaf of Hainan Tall coconut</tissue>
    </source>
</reference>
<reference evidence="2" key="1">
    <citation type="journal article" date="2017" name="Gigascience">
        <title>The genome draft of coconut (Cocos nucifera).</title>
        <authorList>
            <person name="Xiao Y."/>
            <person name="Xu P."/>
            <person name="Fan H."/>
            <person name="Baudouin L."/>
            <person name="Xia W."/>
            <person name="Bocs S."/>
            <person name="Xu J."/>
            <person name="Li Q."/>
            <person name="Guo A."/>
            <person name="Zhou L."/>
            <person name="Li J."/>
            <person name="Wu Y."/>
            <person name="Ma Z."/>
            <person name="Armero A."/>
            <person name="Issali A.E."/>
            <person name="Liu N."/>
            <person name="Peng M."/>
            <person name="Yang Y."/>
        </authorList>
    </citation>
    <scope>NUCLEOTIDE SEQUENCE</scope>
    <source>
        <tissue evidence="2">Spear leaf of Hainan Tall coconut</tissue>
    </source>
</reference>
<evidence type="ECO:0000313" key="2">
    <source>
        <dbReference type="EMBL" id="KAG1358987.1"/>
    </source>
</evidence>
<gene>
    <name evidence="2" type="ORF">COCNU_08G004330</name>
</gene>
<protein>
    <submittedName>
        <fullName evidence="2">Uncharacterized protein</fullName>
    </submittedName>
</protein>
<keyword evidence="3" id="KW-1185">Reference proteome</keyword>
<evidence type="ECO:0000313" key="3">
    <source>
        <dbReference type="Proteomes" id="UP000797356"/>
    </source>
</evidence>
<name>A0A8K0II00_COCNU</name>